<dbReference type="eggNOG" id="ENOG5030X7Q">
    <property type="taxonomic scope" value="Bacteria"/>
</dbReference>
<name>A0A0H3KVV1_BURM1</name>
<reference evidence="2 3" key="1">
    <citation type="submission" date="2007-04" db="EMBL/GenBank/DDBJ databases">
        <title>Complete genome sequence of Burkholderia multivorans ATCC 17616.</title>
        <authorList>
            <person name="Ohtsubo Y."/>
            <person name="Yamashita A."/>
            <person name="Kurokawa K."/>
            <person name="Takami H."/>
            <person name="Yuhara S."/>
            <person name="Nishiyama E."/>
            <person name="Endo R."/>
            <person name="Miyazaki R."/>
            <person name="Ono A."/>
            <person name="Yano K."/>
            <person name="Ito M."/>
            <person name="Sota M."/>
            <person name="Yuji N."/>
            <person name="Hattori M."/>
            <person name="Tsuda M."/>
        </authorList>
    </citation>
    <scope>NUCLEOTIDE SEQUENCE [LARGE SCALE GENOMIC DNA]</scope>
    <source>
        <strain evidence="3">ATCC 17616 / 249</strain>
    </source>
</reference>
<sequence length="335" mass="34881">MSTLQKINLGTPPRGDDGDSTRVGFAKMNANVDVLSMLVALGYALITDNTTLTPDQVGTRYGINIADPGKSITIPLASSVPVNACLQFFNVGSAVTVATQGNDGTQIRALNKGDWATYISDGVKYWHVAERGKMLSDEIVGGNLTVGGRVLLGGASDDGSTALQVKGAASIGKFLSRPTFADNVPWDSGNFDPASKLSVVGRKDGIAPAAGNVGEILTSTNSTIVLPSNRTAEGTTTLLLTAGEWDVQGNMIFNYNANGVTLTMAFVSVATSSASIVGGQFAGIDGLQTMGWVTFVTPMVRFRFAAPTTVWLNAQAAANVNVPCWGQLTARRVAA</sequence>
<gene>
    <name evidence="2" type="ordered locus">BMULJ_04624</name>
</gene>
<dbReference type="STRING" id="395019.BMULJ_04624"/>
<dbReference type="KEGG" id="bmj:BMULJ_04624"/>
<dbReference type="AlphaFoldDB" id="A0A0H3KVV1"/>
<accession>A0A0H3KVV1</accession>
<evidence type="ECO:0000313" key="2">
    <source>
        <dbReference type="EMBL" id="BAG46474.1"/>
    </source>
</evidence>
<protein>
    <submittedName>
        <fullName evidence="2">Bacteriophage protein</fullName>
    </submittedName>
</protein>
<dbReference type="EMBL" id="AP009386">
    <property type="protein sequence ID" value="BAG46474.1"/>
    <property type="molecule type" value="Genomic_DNA"/>
</dbReference>
<keyword evidence="3" id="KW-1185">Reference proteome</keyword>
<dbReference type="Proteomes" id="UP000008815">
    <property type="component" value="Chromosome 2"/>
</dbReference>
<dbReference type="KEGG" id="bmu:Bmul_3878"/>
<dbReference type="RefSeq" id="WP_012216720.1">
    <property type="nucleotide sequence ID" value="NC_010086.1"/>
</dbReference>
<evidence type="ECO:0000313" key="3">
    <source>
        <dbReference type="Proteomes" id="UP000008815"/>
    </source>
</evidence>
<evidence type="ECO:0000256" key="1">
    <source>
        <dbReference type="SAM" id="MobiDB-lite"/>
    </source>
</evidence>
<organism evidence="2 3">
    <name type="scientific">Burkholderia multivorans (strain ATCC 17616 / 249)</name>
    <dbReference type="NCBI Taxonomy" id="395019"/>
    <lineage>
        <taxon>Bacteria</taxon>
        <taxon>Pseudomonadati</taxon>
        <taxon>Pseudomonadota</taxon>
        <taxon>Betaproteobacteria</taxon>
        <taxon>Burkholderiales</taxon>
        <taxon>Burkholderiaceae</taxon>
        <taxon>Burkholderia</taxon>
        <taxon>Burkholderia cepacia complex</taxon>
    </lineage>
</organism>
<dbReference type="HOGENOM" id="CLU_828148_0_0_4"/>
<feature type="region of interest" description="Disordered" evidence="1">
    <location>
        <begin position="1"/>
        <end position="20"/>
    </location>
</feature>
<proteinExistence type="predicted"/>